<dbReference type="InterPro" id="IPR010920">
    <property type="entry name" value="LSM_dom_sf"/>
</dbReference>
<name>A0AAV5GM23_9BASI</name>
<dbReference type="InterPro" id="IPR023408">
    <property type="entry name" value="MscS_beta-dom_sf"/>
</dbReference>
<evidence type="ECO:0000256" key="4">
    <source>
        <dbReference type="ARBA" id="ARBA00023136"/>
    </source>
</evidence>
<evidence type="ECO:0000256" key="6">
    <source>
        <dbReference type="SAM" id="Phobius"/>
    </source>
</evidence>
<evidence type="ECO:0000256" key="5">
    <source>
        <dbReference type="SAM" id="MobiDB-lite"/>
    </source>
</evidence>
<evidence type="ECO:0000313" key="8">
    <source>
        <dbReference type="EMBL" id="GJN93631.1"/>
    </source>
</evidence>
<feature type="region of interest" description="Disordered" evidence="5">
    <location>
        <begin position="1"/>
        <end position="76"/>
    </location>
</feature>
<dbReference type="InterPro" id="IPR058650">
    <property type="entry name" value="Msy1/2-like"/>
</dbReference>
<dbReference type="AlphaFoldDB" id="A0AAV5GM23"/>
<feature type="compositionally biased region" description="Basic and acidic residues" evidence="5">
    <location>
        <begin position="1"/>
        <end position="11"/>
    </location>
</feature>
<feature type="compositionally biased region" description="Pro residues" evidence="5">
    <location>
        <begin position="26"/>
        <end position="40"/>
    </location>
</feature>
<dbReference type="GO" id="GO:0005509">
    <property type="term" value="F:calcium ion binding"/>
    <property type="evidence" value="ECO:0007669"/>
    <property type="project" value="InterPro"/>
</dbReference>
<feature type="compositionally biased region" description="Polar residues" evidence="5">
    <location>
        <begin position="131"/>
        <end position="148"/>
    </location>
</feature>
<feature type="region of interest" description="Disordered" evidence="5">
    <location>
        <begin position="118"/>
        <end position="259"/>
    </location>
</feature>
<keyword evidence="4 6" id="KW-0472">Membrane</keyword>
<protein>
    <recommendedName>
        <fullName evidence="7">EF-hand domain-containing protein</fullName>
    </recommendedName>
</protein>
<evidence type="ECO:0000256" key="3">
    <source>
        <dbReference type="ARBA" id="ARBA00022989"/>
    </source>
</evidence>
<keyword evidence="2 6" id="KW-0812">Transmembrane</keyword>
<reference evidence="8 9" key="1">
    <citation type="submission" date="2021-12" db="EMBL/GenBank/DDBJ databases">
        <title>High titer production of polyol ester of fatty acids by Rhodotorula paludigena BS15 towards product separation-free biomass refinery.</title>
        <authorList>
            <person name="Mano J."/>
            <person name="Ono H."/>
            <person name="Tanaka T."/>
            <person name="Naito K."/>
            <person name="Sushida H."/>
            <person name="Ike M."/>
            <person name="Tokuyasu K."/>
            <person name="Kitaoka M."/>
        </authorList>
    </citation>
    <scope>NUCLEOTIDE SEQUENCE [LARGE SCALE GENOMIC DNA]</scope>
    <source>
        <strain evidence="8 9">BS15</strain>
    </source>
</reference>
<dbReference type="InterPro" id="IPR006685">
    <property type="entry name" value="MscS_channel_2nd"/>
</dbReference>
<dbReference type="SUPFAM" id="SSF50182">
    <property type="entry name" value="Sm-like ribonucleoproteins"/>
    <property type="match status" value="1"/>
</dbReference>
<dbReference type="GO" id="GO:0005262">
    <property type="term" value="F:calcium channel activity"/>
    <property type="evidence" value="ECO:0007669"/>
    <property type="project" value="TreeGrafter"/>
</dbReference>
<evidence type="ECO:0000256" key="1">
    <source>
        <dbReference type="ARBA" id="ARBA00004370"/>
    </source>
</evidence>
<proteinExistence type="predicted"/>
<organism evidence="8 9">
    <name type="scientific">Rhodotorula paludigena</name>
    <dbReference type="NCBI Taxonomy" id="86838"/>
    <lineage>
        <taxon>Eukaryota</taxon>
        <taxon>Fungi</taxon>
        <taxon>Dikarya</taxon>
        <taxon>Basidiomycota</taxon>
        <taxon>Pucciniomycotina</taxon>
        <taxon>Microbotryomycetes</taxon>
        <taxon>Sporidiobolales</taxon>
        <taxon>Sporidiobolaceae</taxon>
        <taxon>Rhodotorula</taxon>
    </lineage>
</organism>
<keyword evidence="3 6" id="KW-1133">Transmembrane helix</keyword>
<feature type="transmembrane region" description="Helical" evidence="6">
    <location>
        <begin position="634"/>
        <end position="655"/>
    </location>
</feature>
<dbReference type="Pfam" id="PF25886">
    <property type="entry name" value="Msy1"/>
    <property type="match status" value="1"/>
</dbReference>
<evidence type="ECO:0000256" key="2">
    <source>
        <dbReference type="ARBA" id="ARBA00022692"/>
    </source>
</evidence>
<dbReference type="PANTHER" id="PTHR31323:SF15">
    <property type="entry name" value="MECHANOSENSITIVE ION CHANNEL PROTEIN MSY1"/>
    <property type="match status" value="1"/>
</dbReference>
<dbReference type="Proteomes" id="UP001342314">
    <property type="component" value="Unassembled WGS sequence"/>
</dbReference>
<feature type="transmembrane region" description="Helical" evidence="6">
    <location>
        <begin position="369"/>
        <end position="392"/>
    </location>
</feature>
<keyword evidence="9" id="KW-1185">Reference proteome</keyword>
<comment type="subcellular location">
    <subcellularLocation>
        <location evidence="1">Membrane</location>
    </subcellularLocation>
</comment>
<feature type="transmembrane region" description="Helical" evidence="6">
    <location>
        <begin position="661"/>
        <end position="685"/>
    </location>
</feature>
<feature type="transmembrane region" description="Helical" evidence="6">
    <location>
        <begin position="295"/>
        <end position="316"/>
    </location>
</feature>
<dbReference type="EMBL" id="BQKY01000014">
    <property type="protein sequence ID" value="GJN93631.1"/>
    <property type="molecule type" value="Genomic_DNA"/>
</dbReference>
<feature type="compositionally biased region" description="Low complexity" evidence="5">
    <location>
        <begin position="13"/>
        <end position="25"/>
    </location>
</feature>
<gene>
    <name evidence="8" type="ORF">Rhopal_006688-T1</name>
</gene>
<dbReference type="Gene3D" id="2.30.30.60">
    <property type="match status" value="1"/>
</dbReference>
<feature type="compositionally biased region" description="Polar residues" evidence="5">
    <location>
        <begin position="247"/>
        <end position="259"/>
    </location>
</feature>
<evidence type="ECO:0000259" key="7">
    <source>
        <dbReference type="PROSITE" id="PS50222"/>
    </source>
</evidence>
<accession>A0AAV5GM23</accession>
<dbReference type="GO" id="GO:0016020">
    <property type="term" value="C:membrane"/>
    <property type="evidence" value="ECO:0007669"/>
    <property type="project" value="UniProtKB-SubCell"/>
</dbReference>
<feature type="transmembrane region" description="Helical" evidence="6">
    <location>
        <begin position="328"/>
        <end position="348"/>
    </location>
</feature>
<dbReference type="Pfam" id="PF00924">
    <property type="entry name" value="MS_channel_2nd"/>
    <property type="match status" value="1"/>
</dbReference>
<dbReference type="InterPro" id="IPR002048">
    <property type="entry name" value="EF_hand_dom"/>
</dbReference>
<feature type="transmembrane region" description="Helical" evidence="6">
    <location>
        <begin position="412"/>
        <end position="434"/>
    </location>
</feature>
<dbReference type="PANTHER" id="PTHR31323">
    <property type="entry name" value="MECHANOSENSITIVE ION CHANNEL PROTEIN MSY2"/>
    <property type="match status" value="1"/>
</dbReference>
<dbReference type="GO" id="GO:0006874">
    <property type="term" value="P:intracellular calcium ion homeostasis"/>
    <property type="evidence" value="ECO:0007669"/>
    <property type="project" value="TreeGrafter"/>
</dbReference>
<comment type="caution">
    <text evidence="8">The sequence shown here is derived from an EMBL/GenBank/DDBJ whole genome shotgun (WGS) entry which is preliminary data.</text>
</comment>
<feature type="domain" description="EF-hand" evidence="7">
    <location>
        <begin position="574"/>
        <end position="609"/>
    </location>
</feature>
<sequence length="919" mass="100408">MATSNRDERSSSRPRAPAIPGAGPTSYPPTSPNPSPPRVPQPAYAHASAAETDPLALDTSPNFGGEQHGFVSHDFAPRDRLQGYYGQQLHHQTQSNPGDEAYTAIALGEPTRFETLHGKAGSLDYSDGGDLSNSVPRTSLSTHNSRTQLRAAAAGGAYLPTGVEGDPEKHVDSRPVAPGPSVTLGPDTRQSARAERMYGSGEKGGASGASTPRSRSADRGGSRGGLGQWSGPAGTNTPYGKLGESGGSNQPSGFNSAASSTPNLQFAEGDFIPSNGNWFSRAFFAILNSHYIVRWIIYIVPILAILWIPAIVQFTAKPDGSIWTVPLLWWSVWLSVVWVGWWGAQLVARLGPTILNKTIGIVAPELRHYIAYVKAVKFFAGMAGWALSNWVSFLPLVKSRAGSSKSSNTLNLITQGLFGIFLVLVILLVEKLIIQMIAHNFHKRSYEDRIVEQKFQIGALVALYLNSRDIGRSDTLDGAMRPKNKRQMSDPTLLIKKALKGAQRAAQTATTVIGTVASEIAGERVLQPNSPSSMVTSALQSANKTKQLARRIYYSFTPQYREGMVLADISRCFRSREEAERAFGIFDRDGNGDATLEEVEMSCLEIHRERQALARSMRDIDSAVKRLDNIIMTVWYIVAILILAGLLNASFNTMIASAGTFILGLSWLIGTTMQEILASIIFLFIKHPYDVGDRVNIDGLEYVVLEMHLLSTIFKKSDGTVTQAPHSLLNTKFVMNYRRSGPIYEWFTWDVDFGTSFEKIEALRARMIEFLQQERRDFTPSLDITVQDFSQQGKLTLGACINFKSNFQNAALKSQRRNKWICALKVAMAELEIYGPAGAGDPAPAAPDPVQYTQVPWSEVKAKAEAASAAAADVHEKAREHDPGFKRASGFAEGLIDEHDIMDEEAGRGNGALRSRNVL</sequence>
<evidence type="ECO:0000313" key="9">
    <source>
        <dbReference type="Proteomes" id="UP001342314"/>
    </source>
</evidence>
<dbReference type="PROSITE" id="PS50222">
    <property type="entry name" value="EF_HAND_2"/>
    <property type="match status" value="1"/>
</dbReference>